<dbReference type="GO" id="GO:0022857">
    <property type="term" value="F:transmembrane transporter activity"/>
    <property type="evidence" value="ECO:0007669"/>
    <property type="project" value="InterPro"/>
</dbReference>
<accession>A0A9P8VG05</accession>
<feature type="region of interest" description="Disordered" evidence="7">
    <location>
        <begin position="555"/>
        <end position="579"/>
    </location>
</feature>
<evidence type="ECO:0000256" key="4">
    <source>
        <dbReference type="ARBA" id="ARBA00022989"/>
    </source>
</evidence>
<evidence type="ECO:0000256" key="7">
    <source>
        <dbReference type="SAM" id="MobiDB-lite"/>
    </source>
</evidence>
<dbReference type="AlphaFoldDB" id="A0A9P8VG05"/>
<keyword evidence="5 8" id="KW-0472">Membrane</keyword>
<dbReference type="GO" id="GO:0005886">
    <property type="term" value="C:plasma membrane"/>
    <property type="evidence" value="ECO:0007669"/>
    <property type="project" value="TreeGrafter"/>
</dbReference>
<dbReference type="PROSITE" id="PS50850">
    <property type="entry name" value="MFS"/>
    <property type="match status" value="1"/>
</dbReference>
<feature type="transmembrane region" description="Helical" evidence="8">
    <location>
        <begin position="319"/>
        <end position="340"/>
    </location>
</feature>
<feature type="transmembrane region" description="Helical" evidence="8">
    <location>
        <begin position="412"/>
        <end position="433"/>
    </location>
</feature>
<evidence type="ECO:0000256" key="1">
    <source>
        <dbReference type="ARBA" id="ARBA00004141"/>
    </source>
</evidence>
<sequence>MVKHQSQPQPQKSYNMGTEETEPRQASGVLSNNQDAAVDSPPRKKGLHFWVLLVSIALCQFLAALDSSVLSTALPTVAAELNSGPLYLWIVNTYLLAMTACGPIFGQAADIFGRKSLTLLAIGAFALGSVISATAKSTEQLLVGRTIQGVGGAGCVVMPEILICDLVSLRERAMYVGILTACWGTGTLVAPVVGGALAEAGAWRWIFYLNLPIAGLAAVPMVMLKLRNPNKGQTFWRRLAQVDWIGNVILILAVVSLLLSLTYAGNKNPWSSWRTIVPLVLGCLGLVAFAAFEAGPWLPADSRTMPPRLFRNRTAVGGYATSFFHAMMLFWTGYFLPVYFQAVKGALPLRSAVMILPLILASAPAGFVAGFFTSKTGRCLVWQFVGWGVMAVGAGLLTLLDAESSTGHWVGFQMVFGFGLGVIFTTQLPAILASLDEADVATASAVWIFIRNLGSIWGTTIPAAVFNTRAEELAVSLPEEVRGLLVRGGAFEHATARFMNTFEQIPAVFLALLNIYTASLRLVWQISIAFCGVGFLLCILMKNLELTSEHNTEWGLEGGSAQEKKGEQMPQGQPAAASS</sequence>
<feature type="domain" description="Major facilitator superfamily (MFS) profile" evidence="9">
    <location>
        <begin position="52"/>
        <end position="518"/>
    </location>
</feature>
<evidence type="ECO:0000256" key="8">
    <source>
        <dbReference type="SAM" id="Phobius"/>
    </source>
</evidence>
<dbReference type="InterPro" id="IPR020846">
    <property type="entry name" value="MFS_dom"/>
</dbReference>
<feature type="transmembrane region" description="Helical" evidence="8">
    <location>
        <begin position="86"/>
        <end position="105"/>
    </location>
</feature>
<comment type="caution">
    <text evidence="10">The sequence shown here is derived from an EMBL/GenBank/DDBJ whole genome shotgun (WGS) entry which is preliminary data.</text>
</comment>
<evidence type="ECO:0000313" key="11">
    <source>
        <dbReference type="Proteomes" id="UP000770015"/>
    </source>
</evidence>
<dbReference type="InterPro" id="IPR036259">
    <property type="entry name" value="MFS_trans_sf"/>
</dbReference>
<feature type="transmembrane region" description="Helical" evidence="8">
    <location>
        <begin position="117"/>
        <end position="135"/>
    </location>
</feature>
<dbReference type="PANTHER" id="PTHR23501">
    <property type="entry name" value="MAJOR FACILITATOR SUPERFAMILY"/>
    <property type="match status" value="1"/>
</dbReference>
<feature type="transmembrane region" description="Helical" evidence="8">
    <location>
        <begin position="522"/>
        <end position="541"/>
    </location>
</feature>
<feature type="transmembrane region" description="Helical" evidence="8">
    <location>
        <begin position="147"/>
        <end position="167"/>
    </location>
</feature>
<feature type="transmembrane region" description="Helical" evidence="8">
    <location>
        <begin position="352"/>
        <end position="372"/>
    </location>
</feature>
<evidence type="ECO:0000256" key="6">
    <source>
        <dbReference type="ARBA" id="ARBA00023180"/>
    </source>
</evidence>
<dbReference type="OrthoDB" id="10021397at2759"/>
<evidence type="ECO:0000259" key="9">
    <source>
        <dbReference type="PROSITE" id="PS50850"/>
    </source>
</evidence>
<evidence type="ECO:0000313" key="10">
    <source>
        <dbReference type="EMBL" id="KAH6690455.1"/>
    </source>
</evidence>
<dbReference type="EMBL" id="JAGSXJ010000006">
    <property type="protein sequence ID" value="KAH6690455.1"/>
    <property type="molecule type" value="Genomic_DNA"/>
</dbReference>
<reference evidence="10" key="1">
    <citation type="journal article" date="2021" name="Nat. Commun.">
        <title>Genetic determinants of endophytism in the Arabidopsis root mycobiome.</title>
        <authorList>
            <person name="Mesny F."/>
            <person name="Miyauchi S."/>
            <person name="Thiergart T."/>
            <person name="Pickel B."/>
            <person name="Atanasova L."/>
            <person name="Karlsson M."/>
            <person name="Huettel B."/>
            <person name="Barry K.W."/>
            <person name="Haridas S."/>
            <person name="Chen C."/>
            <person name="Bauer D."/>
            <person name="Andreopoulos W."/>
            <person name="Pangilinan J."/>
            <person name="LaButti K."/>
            <person name="Riley R."/>
            <person name="Lipzen A."/>
            <person name="Clum A."/>
            <person name="Drula E."/>
            <person name="Henrissat B."/>
            <person name="Kohler A."/>
            <person name="Grigoriev I.V."/>
            <person name="Martin F.M."/>
            <person name="Hacquard S."/>
        </authorList>
    </citation>
    <scope>NUCLEOTIDE SEQUENCE</scope>
    <source>
        <strain evidence="10">MPI-SDFR-AT-0117</strain>
    </source>
</reference>
<feature type="transmembrane region" description="Helical" evidence="8">
    <location>
        <begin position="174"/>
        <end position="193"/>
    </location>
</feature>
<feature type="transmembrane region" description="Helical" evidence="8">
    <location>
        <begin position="445"/>
        <end position="466"/>
    </location>
</feature>
<feature type="region of interest" description="Disordered" evidence="7">
    <location>
        <begin position="1"/>
        <end position="38"/>
    </location>
</feature>
<name>A0A9P8VG05_9PEZI</name>
<dbReference type="PANTHER" id="PTHR23501:SF187">
    <property type="entry name" value="MAJOR FACILITATOR SUPERFAMILY (MFS) PROFILE DOMAIN-CONTAINING PROTEIN"/>
    <property type="match status" value="1"/>
</dbReference>
<dbReference type="Gene3D" id="1.20.1250.20">
    <property type="entry name" value="MFS general substrate transporter like domains"/>
    <property type="match status" value="1"/>
</dbReference>
<protein>
    <submittedName>
        <fullName evidence="10">Major facilitator superfamily domain-containing protein</fullName>
    </submittedName>
</protein>
<evidence type="ECO:0000256" key="2">
    <source>
        <dbReference type="ARBA" id="ARBA00022448"/>
    </source>
</evidence>
<feature type="transmembrane region" description="Helical" evidence="8">
    <location>
        <begin position="276"/>
        <end position="298"/>
    </location>
</feature>
<keyword evidence="3 8" id="KW-0812">Transmembrane</keyword>
<keyword evidence="11" id="KW-1185">Reference proteome</keyword>
<feature type="compositionally biased region" description="Polar residues" evidence="7">
    <location>
        <begin position="1"/>
        <end position="18"/>
    </location>
</feature>
<evidence type="ECO:0000256" key="3">
    <source>
        <dbReference type="ARBA" id="ARBA00022692"/>
    </source>
</evidence>
<comment type="subcellular location">
    <subcellularLocation>
        <location evidence="1">Membrane</location>
        <topology evidence="1">Multi-pass membrane protein</topology>
    </subcellularLocation>
</comment>
<keyword evidence="6" id="KW-0325">Glycoprotein</keyword>
<evidence type="ECO:0000256" key="5">
    <source>
        <dbReference type="ARBA" id="ARBA00023136"/>
    </source>
</evidence>
<feature type="transmembrane region" description="Helical" evidence="8">
    <location>
        <begin position="49"/>
        <end position="74"/>
    </location>
</feature>
<dbReference type="Proteomes" id="UP000770015">
    <property type="component" value="Unassembled WGS sequence"/>
</dbReference>
<proteinExistence type="predicted"/>
<keyword evidence="2" id="KW-0813">Transport</keyword>
<feature type="transmembrane region" description="Helical" evidence="8">
    <location>
        <begin position="205"/>
        <end position="224"/>
    </location>
</feature>
<dbReference type="SUPFAM" id="SSF103473">
    <property type="entry name" value="MFS general substrate transporter"/>
    <property type="match status" value="1"/>
</dbReference>
<dbReference type="Pfam" id="PF07690">
    <property type="entry name" value="MFS_1"/>
    <property type="match status" value="1"/>
</dbReference>
<feature type="transmembrane region" description="Helical" evidence="8">
    <location>
        <begin position="244"/>
        <end position="264"/>
    </location>
</feature>
<keyword evidence="4 8" id="KW-1133">Transmembrane helix</keyword>
<feature type="transmembrane region" description="Helical" evidence="8">
    <location>
        <begin position="379"/>
        <end position="400"/>
    </location>
</feature>
<organism evidence="10 11">
    <name type="scientific">Plectosphaerella plurivora</name>
    <dbReference type="NCBI Taxonomy" id="936078"/>
    <lineage>
        <taxon>Eukaryota</taxon>
        <taxon>Fungi</taxon>
        <taxon>Dikarya</taxon>
        <taxon>Ascomycota</taxon>
        <taxon>Pezizomycotina</taxon>
        <taxon>Sordariomycetes</taxon>
        <taxon>Hypocreomycetidae</taxon>
        <taxon>Glomerellales</taxon>
        <taxon>Plectosphaerellaceae</taxon>
        <taxon>Plectosphaerella</taxon>
    </lineage>
</organism>
<gene>
    <name evidence="10" type="ORF">F5X68DRAFT_203005</name>
</gene>
<dbReference type="InterPro" id="IPR011701">
    <property type="entry name" value="MFS"/>
</dbReference>